<dbReference type="InterPro" id="IPR002477">
    <property type="entry name" value="Peptidoglycan-bd-like"/>
</dbReference>
<feature type="chain" id="PRO_5012906084" evidence="2">
    <location>
        <begin position="29"/>
        <end position="433"/>
    </location>
</feature>
<name>A0A1M4UH64_9GAMM</name>
<dbReference type="InterPro" id="IPR036365">
    <property type="entry name" value="PGBD-like_sf"/>
</dbReference>
<keyword evidence="2" id="KW-0732">Signal</keyword>
<evidence type="ECO:0000256" key="1">
    <source>
        <dbReference type="SAM" id="MobiDB-lite"/>
    </source>
</evidence>
<dbReference type="SUPFAM" id="SSF53955">
    <property type="entry name" value="Lysozyme-like"/>
    <property type="match status" value="1"/>
</dbReference>
<dbReference type="PANTHER" id="PTHR30163:SF8">
    <property type="entry name" value="LYTIC MUREIN TRANSGLYCOSYLASE"/>
    <property type="match status" value="1"/>
</dbReference>
<keyword evidence="6" id="KW-1185">Reference proteome</keyword>
<dbReference type="CDD" id="cd13399">
    <property type="entry name" value="Slt35-like"/>
    <property type="match status" value="1"/>
</dbReference>
<dbReference type="GO" id="GO:0008933">
    <property type="term" value="F:peptidoglycan lytic transglycosylase activity"/>
    <property type="evidence" value="ECO:0007669"/>
    <property type="project" value="TreeGrafter"/>
</dbReference>
<feature type="compositionally biased region" description="Low complexity" evidence="1">
    <location>
        <begin position="32"/>
        <end position="43"/>
    </location>
</feature>
<reference evidence="5 6" key="1">
    <citation type="submission" date="2016-11" db="EMBL/GenBank/DDBJ databases">
        <authorList>
            <person name="Jaros S."/>
            <person name="Januszkiewicz K."/>
            <person name="Wedrychowicz H."/>
        </authorList>
    </citation>
    <scope>NUCLEOTIDE SEQUENCE [LARGE SCALE GENOMIC DNA]</scope>
    <source>
        <strain evidence="5 6">DSM 19980</strain>
    </source>
</reference>
<dbReference type="InterPro" id="IPR011970">
    <property type="entry name" value="MltB_2"/>
</dbReference>
<dbReference type="PROSITE" id="PS51257">
    <property type="entry name" value="PROKAR_LIPOPROTEIN"/>
    <property type="match status" value="1"/>
</dbReference>
<gene>
    <name evidence="5" type="ORF">SAMN02745148_00630</name>
</gene>
<dbReference type="Gene3D" id="1.10.8.350">
    <property type="entry name" value="Bacterial muramidase"/>
    <property type="match status" value="1"/>
</dbReference>
<evidence type="ECO:0000259" key="3">
    <source>
        <dbReference type="Pfam" id="PF01471"/>
    </source>
</evidence>
<proteinExistence type="predicted"/>
<dbReference type="NCBIfam" id="TIGR02283">
    <property type="entry name" value="MltB_2"/>
    <property type="match status" value="1"/>
</dbReference>
<dbReference type="Gene3D" id="1.10.101.10">
    <property type="entry name" value="PGBD-like superfamily/PGBD"/>
    <property type="match status" value="1"/>
</dbReference>
<dbReference type="InterPro" id="IPR023346">
    <property type="entry name" value="Lysozyme-like_dom_sf"/>
</dbReference>
<dbReference type="Proteomes" id="UP000184346">
    <property type="component" value="Unassembled WGS sequence"/>
</dbReference>
<dbReference type="SUPFAM" id="SSF47090">
    <property type="entry name" value="PGBD-like"/>
    <property type="match status" value="1"/>
</dbReference>
<dbReference type="InterPro" id="IPR043426">
    <property type="entry name" value="MltB-like"/>
</dbReference>
<dbReference type="Pfam" id="PF01471">
    <property type="entry name" value="PG_binding_1"/>
    <property type="match status" value="1"/>
</dbReference>
<dbReference type="RefSeq" id="WP_084671104.1">
    <property type="nucleotide sequence ID" value="NZ_FQUJ01000003.1"/>
</dbReference>
<sequence length="433" mass="46826">MNCRLPLLFPATLALLLSVSGCQSSANATTNAADAAPAATNDTRQGGDDTSVDGPARPEKAGFADWVADFERQARAEGIDAATLAAAFDPVSYQPRIIELDRSQPEFSRRVWAYLDSAVSESRIERGRVRLAEHRSAIDAASERYGVPGNILVAIWGIESNYGSNFGSFSTIDALATLGYDGRRPAFAQGELMAALRILQSGDIDRERMQGSWAGAMGHTQFLPSSFEAYARDADGDGRRDIWGSIADVMASTAHYLDEAGWREGEPWGLEVRLPEGFDYAQTELANRRSSRDWAAQGVTPASGDELPTLADASVIAPAGAQGPAFLVGHNFRVIMRYNASTSYALAVGLLADRIAGEPAIQAEWPRGEPALSRAQIEELQRLLNERGMEVGEPDGILGPNTRAGIREYQRRLGRIPDGFATLELLRRLRGEG</sequence>
<dbReference type="STRING" id="1121942.SAMN02745148_00630"/>
<dbReference type="PANTHER" id="PTHR30163">
    <property type="entry name" value="MEMBRANE-BOUND LYTIC MUREIN TRANSGLYCOSYLASE B"/>
    <property type="match status" value="1"/>
</dbReference>
<dbReference type="InterPro" id="IPR031304">
    <property type="entry name" value="SLT_2"/>
</dbReference>
<evidence type="ECO:0000313" key="6">
    <source>
        <dbReference type="Proteomes" id="UP000184346"/>
    </source>
</evidence>
<dbReference type="GO" id="GO:0009253">
    <property type="term" value="P:peptidoglycan catabolic process"/>
    <property type="evidence" value="ECO:0007669"/>
    <property type="project" value="TreeGrafter"/>
</dbReference>
<dbReference type="EMBL" id="FQUJ01000003">
    <property type="protein sequence ID" value="SHE55988.1"/>
    <property type="molecule type" value="Genomic_DNA"/>
</dbReference>
<accession>A0A1M4UH64</accession>
<feature type="domain" description="Transglycosylase SLT" evidence="4">
    <location>
        <begin position="63"/>
        <end position="353"/>
    </location>
</feature>
<feature type="region of interest" description="Disordered" evidence="1">
    <location>
        <begin position="32"/>
        <end position="58"/>
    </location>
</feature>
<protein>
    <submittedName>
        <fullName evidence="5">Lytic murein transglycosylase</fullName>
    </submittedName>
</protein>
<organism evidence="5 6">
    <name type="scientific">Modicisalibacter ilicicola DSM 19980</name>
    <dbReference type="NCBI Taxonomy" id="1121942"/>
    <lineage>
        <taxon>Bacteria</taxon>
        <taxon>Pseudomonadati</taxon>
        <taxon>Pseudomonadota</taxon>
        <taxon>Gammaproteobacteria</taxon>
        <taxon>Oceanospirillales</taxon>
        <taxon>Halomonadaceae</taxon>
        <taxon>Modicisalibacter</taxon>
    </lineage>
</organism>
<evidence type="ECO:0000256" key="2">
    <source>
        <dbReference type="SAM" id="SignalP"/>
    </source>
</evidence>
<evidence type="ECO:0000259" key="4">
    <source>
        <dbReference type="Pfam" id="PF13406"/>
    </source>
</evidence>
<dbReference type="AlphaFoldDB" id="A0A1M4UH64"/>
<dbReference type="Pfam" id="PF13406">
    <property type="entry name" value="SLT_2"/>
    <property type="match status" value="1"/>
</dbReference>
<dbReference type="FunFam" id="1.10.8.350:FF:000001">
    <property type="entry name" value="Lytic murein transglycosylase B"/>
    <property type="match status" value="1"/>
</dbReference>
<dbReference type="Gene3D" id="1.10.530.10">
    <property type="match status" value="1"/>
</dbReference>
<feature type="domain" description="Peptidoglycan binding-like" evidence="3">
    <location>
        <begin position="374"/>
        <end position="429"/>
    </location>
</feature>
<dbReference type="InterPro" id="IPR036366">
    <property type="entry name" value="PGBDSf"/>
</dbReference>
<feature type="signal peptide" evidence="2">
    <location>
        <begin position="1"/>
        <end position="28"/>
    </location>
</feature>
<evidence type="ECO:0000313" key="5">
    <source>
        <dbReference type="EMBL" id="SHE55988.1"/>
    </source>
</evidence>